<evidence type="ECO:0000256" key="1">
    <source>
        <dbReference type="PROSITE-ProRule" id="PRU00339"/>
    </source>
</evidence>
<evidence type="ECO:0000313" key="3">
    <source>
        <dbReference type="Proteomes" id="UP000494206"/>
    </source>
</evidence>
<keyword evidence="3" id="KW-1185">Reference proteome</keyword>
<protein>
    <recommendedName>
        <fullName evidence="4">Tetratricopeptide repeat protein</fullName>
    </recommendedName>
</protein>
<name>A0A8S1E9I7_9PELO</name>
<dbReference type="GO" id="GO:0008017">
    <property type="term" value="F:microtubule binding"/>
    <property type="evidence" value="ECO:0007669"/>
    <property type="project" value="TreeGrafter"/>
</dbReference>
<organism evidence="2 3">
    <name type="scientific">Caenorhabditis bovis</name>
    <dbReference type="NCBI Taxonomy" id="2654633"/>
    <lineage>
        <taxon>Eukaryota</taxon>
        <taxon>Metazoa</taxon>
        <taxon>Ecdysozoa</taxon>
        <taxon>Nematoda</taxon>
        <taxon>Chromadorea</taxon>
        <taxon>Rhabditida</taxon>
        <taxon>Rhabditina</taxon>
        <taxon>Rhabditomorpha</taxon>
        <taxon>Rhabditoidea</taxon>
        <taxon>Rhabditidae</taxon>
        <taxon>Peloderinae</taxon>
        <taxon>Caenorhabditis</taxon>
    </lineage>
</organism>
<comment type="caution">
    <text evidence="2">The sequence shown here is derived from an EMBL/GenBank/DDBJ whole genome shotgun (WGS) entry which is preliminary data.</text>
</comment>
<feature type="repeat" description="TPR" evidence="1">
    <location>
        <begin position="189"/>
        <end position="222"/>
    </location>
</feature>
<dbReference type="Gene3D" id="1.25.40.10">
    <property type="entry name" value="Tetratricopeptide repeat domain"/>
    <property type="match status" value="1"/>
</dbReference>
<proteinExistence type="predicted"/>
<dbReference type="PANTHER" id="PTHR16056:SF20">
    <property type="entry name" value="C2H2-TYPE DOMAIN-CONTAINING PROTEIN-RELATED"/>
    <property type="match status" value="1"/>
</dbReference>
<dbReference type="OrthoDB" id="512473at2759"/>
<dbReference type="EMBL" id="CADEPM010000001">
    <property type="protein sequence ID" value="CAB3398490.1"/>
    <property type="molecule type" value="Genomic_DNA"/>
</dbReference>
<dbReference type="GO" id="GO:0097431">
    <property type="term" value="C:mitotic spindle pole"/>
    <property type="evidence" value="ECO:0007669"/>
    <property type="project" value="TreeGrafter"/>
</dbReference>
<dbReference type="GO" id="GO:0005739">
    <property type="term" value="C:mitochondrion"/>
    <property type="evidence" value="ECO:0007669"/>
    <property type="project" value="TreeGrafter"/>
</dbReference>
<dbReference type="GO" id="GO:0005876">
    <property type="term" value="C:spindle microtubule"/>
    <property type="evidence" value="ECO:0007669"/>
    <property type="project" value="TreeGrafter"/>
</dbReference>
<evidence type="ECO:0000313" key="2">
    <source>
        <dbReference type="EMBL" id="CAB3398490.1"/>
    </source>
</evidence>
<evidence type="ECO:0008006" key="4">
    <source>
        <dbReference type="Google" id="ProtNLM"/>
    </source>
</evidence>
<sequence length="239" mass="26967">MTSKTIQASKKIAAKDFDNVDRLFGTNQVQDGYDILKKRLDGGEKSAELLWRLARFCHERVGFADRKNRKELVLEGRKYGADAFAADSSNFQAARWAALMSGQSAEFLGIRERIDEGKKCKKYLDKALSIEPKDEGLLHLRGRWCYSVSNLGWFERRAASILFSGLPNSTIDDAIADFRAVYALNPKWPENLLYLGKSLLQKGNKAEAKKFLQEAVSIPPFNDIEREIIVEAQGLLSKC</sequence>
<dbReference type="PANTHER" id="PTHR16056">
    <property type="entry name" value="REGULATOR OF MICROTUBULE DYNAMICS PROTEIN"/>
    <property type="match status" value="1"/>
</dbReference>
<dbReference type="AlphaFoldDB" id="A0A8S1E9I7"/>
<gene>
    <name evidence="2" type="ORF">CBOVIS_LOCUS1760</name>
</gene>
<dbReference type="InterPro" id="IPR049039">
    <property type="entry name" value="RMD1-3_a_helical_rpt"/>
</dbReference>
<keyword evidence="1" id="KW-0802">TPR repeat</keyword>
<accession>A0A8S1E9I7</accession>
<dbReference type="Proteomes" id="UP000494206">
    <property type="component" value="Unassembled WGS sequence"/>
</dbReference>
<dbReference type="Pfam" id="PF21033">
    <property type="entry name" value="RMD1-3"/>
    <property type="match status" value="1"/>
</dbReference>
<dbReference type="PROSITE" id="PS50005">
    <property type="entry name" value="TPR"/>
    <property type="match status" value="1"/>
</dbReference>
<dbReference type="SUPFAM" id="SSF48452">
    <property type="entry name" value="TPR-like"/>
    <property type="match status" value="1"/>
</dbReference>
<reference evidence="2 3" key="1">
    <citation type="submission" date="2020-04" db="EMBL/GenBank/DDBJ databases">
        <authorList>
            <person name="Laetsch R D."/>
            <person name="Stevens L."/>
            <person name="Kumar S."/>
            <person name="Blaxter L. M."/>
        </authorList>
    </citation>
    <scope>NUCLEOTIDE SEQUENCE [LARGE SCALE GENOMIC DNA]</scope>
</reference>
<dbReference type="InterPro" id="IPR011990">
    <property type="entry name" value="TPR-like_helical_dom_sf"/>
</dbReference>
<dbReference type="InterPro" id="IPR019734">
    <property type="entry name" value="TPR_rpt"/>
</dbReference>